<dbReference type="Pfam" id="PF04099">
    <property type="entry name" value="Sybindin"/>
    <property type="match status" value="1"/>
</dbReference>
<protein>
    <recommendedName>
        <fullName evidence="6">Trafficking protein particle complex subunit</fullName>
    </recommendedName>
</protein>
<keyword evidence="4 6" id="KW-0333">Golgi apparatus</keyword>
<reference evidence="8 9" key="1">
    <citation type="journal article" date="2017" name="Biotechnol. Biofuels">
        <title>Differential beta-glucosidase expression as a function of carbon source availability in Talaromyces amestolkiae: a genomic and proteomic approach.</title>
        <authorList>
            <person name="de Eugenio L.I."/>
            <person name="Mendez-Liter J.A."/>
            <person name="Nieto-Dominguez M."/>
            <person name="Alonso L."/>
            <person name="Gil-Munoz J."/>
            <person name="Barriuso J."/>
            <person name="Prieto A."/>
            <person name="Martinez M.J."/>
        </authorList>
    </citation>
    <scope>NUCLEOTIDE SEQUENCE [LARGE SCALE GENOMIC DNA]</scope>
    <source>
        <strain evidence="8 9">CIB</strain>
    </source>
</reference>
<evidence type="ECO:0000256" key="7">
    <source>
        <dbReference type="SAM" id="MobiDB-lite"/>
    </source>
</evidence>
<dbReference type="OrthoDB" id="3364529at2759"/>
<gene>
    <name evidence="8" type="ORF">BHQ10_009725</name>
</gene>
<organism evidence="8 9">
    <name type="scientific">Talaromyces amestolkiae</name>
    <dbReference type="NCBI Taxonomy" id="1196081"/>
    <lineage>
        <taxon>Eukaryota</taxon>
        <taxon>Fungi</taxon>
        <taxon>Dikarya</taxon>
        <taxon>Ascomycota</taxon>
        <taxon>Pezizomycotina</taxon>
        <taxon>Eurotiomycetes</taxon>
        <taxon>Eurotiomycetidae</taxon>
        <taxon>Eurotiales</taxon>
        <taxon>Trichocomaceae</taxon>
        <taxon>Talaromyces</taxon>
        <taxon>Talaromyces sect. Talaromyces</taxon>
    </lineage>
</organism>
<dbReference type="EMBL" id="MIKG01000026">
    <property type="protein sequence ID" value="RAO73713.1"/>
    <property type="molecule type" value="Genomic_DNA"/>
</dbReference>
<comment type="subcellular location">
    <subcellularLocation>
        <location evidence="6">Endoplasmic reticulum</location>
    </subcellularLocation>
    <subcellularLocation>
        <location evidence="6">Golgi apparatus</location>
        <location evidence="6">cis-Golgi network</location>
    </subcellularLocation>
</comment>
<keyword evidence="3 6" id="KW-0931">ER-Golgi transport</keyword>
<dbReference type="PANTHER" id="PTHR23249:SF16">
    <property type="entry name" value="TRAFFICKING PROTEIN PARTICLE COMPLEX SUBUNIT 1"/>
    <property type="match status" value="1"/>
</dbReference>
<dbReference type="GeneID" id="63798939"/>
<evidence type="ECO:0000256" key="1">
    <source>
        <dbReference type="ARBA" id="ARBA00022448"/>
    </source>
</evidence>
<proteinExistence type="inferred from homology"/>
<evidence type="ECO:0000256" key="3">
    <source>
        <dbReference type="ARBA" id="ARBA00022892"/>
    </source>
</evidence>
<comment type="similarity">
    <text evidence="5">Belongs to the TRAPP small subunits family. BET5 subfamily.</text>
</comment>
<comment type="subunit">
    <text evidence="6">Part of the multisubunit transport protein particle (TRAPP) complex.</text>
</comment>
<dbReference type="GO" id="GO:0005794">
    <property type="term" value="C:Golgi apparatus"/>
    <property type="evidence" value="ECO:0007669"/>
    <property type="project" value="UniProtKB-SubCell"/>
</dbReference>
<dbReference type="InterPro" id="IPR007233">
    <property type="entry name" value="TRAPPC"/>
</dbReference>
<evidence type="ECO:0000256" key="4">
    <source>
        <dbReference type="ARBA" id="ARBA00023034"/>
    </source>
</evidence>
<dbReference type="InterPro" id="IPR011012">
    <property type="entry name" value="Longin-like_dom_sf"/>
</dbReference>
<evidence type="ECO:0000313" key="8">
    <source>
        <dbReference type="EMBL" id="RAO73713.1"/>
    </source>
</evidence>
<dbReference type="SUPFAM" id="SSF64356">
    <property type="entry name" value="SNARE-like"/>
    <property type="match status" value="1"/>
</dbReference>
<dbReference type="RefSeq" id="XP_040738227.1">
    <property type="nucleotide sequence ID" value="XM_040882672.1"/>
</dbReference>
<dbReference type="Proteomes" id="UP000249363">
    <property type="component" value="Unassembled WGS sequence"/>
</dbReference>
<dbReference type="Gene3D" id="3.30.450.70">
    <property type="match status" value="1"/>
</dbReference>
<sequence>MTVYAFYIFDRHAECIYKRRWQGRPTSISTKSSLPTSQLHQGNNGTSRSADDDAKLIFGTVFSLRNMARKLGGDDDSFISYRTSQYQLHFYETPTNIKFVMLTDLKSPSMRIALQQIYVNLYVEYVVKNPLSPVEHPGGVGVNNELFEESLEQFVVSTAIAIVLSILLI</sequence>
<evidence type="ECO:0000313" key="9">
    <source>
        <dbReference type="Proteomes" id="UP000249363"/>
    </source>
</evidence>
<dbReference type="FunFam" id="3.30.450.70:FF:000013">
    <property type="entry name" value="TRAPP complex subunit, variant"/>
    <property type="match status" value="1"/>
</dbReference>
<dbReference type="GO" id="GO:0005783">
    <property type="term" value="C:endoplasmic reticulum"/>
    <property type="evidence" value="ECO:0007669"/>
    <property type="project" value="UniProtKB-SubCell"/>
</dbReference>
<dbReference type="SMART" id="SM01399">
    <property type="entry name" value="Sybindin"/>
    <property type="match status" value="1"/>
</dbReference>
<dbReference type="CDD" id="cd14855">
    <property type="entry name" value="TRAPPC1_MUM2"/>
    <property type="match status" value="1"/>
</dbReference>
<feature type="compositionally biased region" description="Polar residues" evidence="7">
    <location>
        <begin position="26"/>
        <end position="48"/>
    </location>
</feature>
<accession>A0A364LD48</accession>
<dbReference type="PANTHER" id="PTHR23249">
    <property type="entry name" value="TRAFFICKING PROTEIN PARTICLE COMPLEX SUBUNIT"/>
    <property type="match status" value="1"/>
</dbReference>
<dbReference type="STRING" id="1196081.A0A364LD48"/>
<evidence type="ECO:0000256" key="5">
    <source>
        <dbReference type="ARBA" id="ARBA00038167"/>
    </source>
</evidence>
<comment type="caution">
    <text evidence="8">The sequence shown here is derived from an EMBL/GenBank/DDBJ whole genome shotgun (WGS) entry which is preliminary data.</text>
</comment>
<keyword evidence="9" id="KW-1185">Reference proteome</keyword>
<feature type="region of interest" description="Disordered" evidence="7">
    <location>
        <begin position="26"/>
        <end position="50"/>
    </location>
</feature>
<evidence type="ECO:0000256" key="6">
    <source>
        <dbReference type="RuleBase" id="RU366065"/>
    </source>
</evidence>
<dbReference type="GO" id="GO:0030008">
    <property type="term" value="C:TRAPP complex"/>
    <property type="evidence" value="ECO:0007669"/>
    <property type="project" value="UniProtKB-UniRule"/>
</dbReference>
<keyword evidence="2 6" id="KW-0256">Endoplasmic reticulum</keyword>
<dbReference type="GO" id="GO:0006888">
    <property type="term" value="P:endoplasmic reticulum to Golgi vesicle-mediated transport"/>
    <property type="evidence" value="ECO:0007669"/>
    <property type="project" value="UniProtKB-UniRule"/>
</dbReference>
<dbReference type="AlphaFoldDB" id="A0A364LD48"/>
<evidence type="ECO:0000256" key="2">
    <source>
        <dbReference type="ARBA" id="ARBA00022824"/>
    </source>
</evidence>
<keyword evidence="1 6" id="KW-0813">Transport</keyword>
<name>A0A364LD48_TALAM</name>